<reference evidence="1 2" key="1">
    <citation type="submission" date="2023-10" db="EMBL/GenBank/DDBJ databases">
        <title>Phytobacter spp. The emergence of a new genus of hospital-origin enterobacteria encoding carbapenemases in Argentina.</title>
        <authorList>
            <person name="Vay C."/>
            <person name="Almuzara M."/>
            <person name="Traglia G.M."/>
            <person name="Campos J."/>
        </authorList>
    </citation>
    <scope>NUCLEOTIDE SEQUENCE [LARGE SCALE GENOMIC DNA]</scope>
    <source>
        <strain evidence="1 2">CVMA36</strain>
    </source>
</reference>
<dbReference type="Proteomes" id="UP001286589">
    <property type="component" value="Unassembled WGS sequence"/>
</dbReference>
<organism evidence="1 2">
    <name type="scientific">Phytobacter ursingii</name>
    <dbReference type="NCBI Taxonomy" id="1972431"/>
    <lineage>
        <taxon>Bacteria</taxon>
        <taxon>Pseudomonadati</taxon>
        <taxon>Pseudomonadota</taxon>
        <taxon>Gammaproteobacteria</taxon>
        <taxon>Enterobacterales</taxon>
        <taxon>Enterobacteriaceae</taxon>
        <taxon>Phytobacter</taxon>
    </lineage>
</organism>
<protein>
    <recommendedName>
        <fullName evidence="3">Cytoplasmic protein</fullName>
    </recommendedName>
</protein>
<keyword evidence="2" id="KW-1185">Reference proteome</keyword>
<gene>
    <name evidence="1" type="ORF">R0H02_21345</name>
</gene>
<proteinExistence type="predicted"/>
<sequence>MKDFARVSVGIQAVKLNWVVARVRQFCYFLAQKGNPEIKA</sequence>
<dbReference type="AlphaFoldDB" id="A0AB35RST8"/>
<evidence type="ECO:0000313" key="2">
    <source>
        <dbReference type="Proteomes" id="UP001286589"/>
    </source>
</evidence>
<evidence type="ECO:0000313" key="1">
    <source>
        <dbReference type="EMBL" id="MDV2864998.1"/>
    </source>
</evidence>
<evidence type="ECO:0008006" key="3">
    <source>
        <dbReference type="Google" id="ProtNLM"/>
    </source>
</evidence>
<name>A0AB35RST8_9ENTR</name>
<comment type="caution">
    <text evidence="1">The sequence shown here is derived from an EMBL/GenBank/DDBJ whole genome shotgun (WGS) entry which is preliminary data.</text>
</comment>
<dbReference type="RefSeq" id="WP_255498897.1">
    <property type="nucleotide sequence ID" value="NZ_JAWJAC010000015.1"/>
</dbReference>
<dbReference type="EMBL" id="JAWJAC010000015">
    <property type="protein sequence ID" value="MDV2864998.1"/>
    <property type="molecule type" value="Genomic_DNA"/>
</dbReference>
<accession>A0AB35RST8</accession>